<gene>
    <name evidence="3" type="ORF">RF672_13010</name>
</gene>
<dbReference type="AlphaFoldDB" id="A0ABD5D0B0"/>
<dbReference type="SUPFAM" id="SSF52794">
    <property type="entry name" value="PTS system IIB component-like"/>
    <property type="match status" value="1"/>
</dbReference>
<sequence>MSRKLHLLAVCGSGTVSSTMVAEKASDYINTLGFSVDAEESNPAQAIEKIASGNYDLVVYTSPIPGTFDVPVVNAVGLLTGIGEDEVYEKIRKALDGIN</sequence>
<dbReference type="CDD" id="cd05566">
    <property type="entry name" value="PTS_IIB_galactitol"/>
    <property type="match status" value="1"/>
</dbReference>
<evidence type="ECO:0000313" key="3">
    <source>
        <dbReference type="EMBL" id="MDR7625481.1"/>
    </source>
</evidence>
<dbReference type="Pfam" id="PF02302">
    <property type="entry name" value="PTS_IIB"/>
    <property type="match status" value="1"/>
</dbReference>
<dbReference type="InterPro" id="IPR013011">
    <property type="entry name" value="PTS_EIIB_2"/>
</dbReference>
<dbReference type="EC" id="2.7.1.-" evidence="3"/>
<dbReference type="EMBL" id="JAVKVH010000001">
    <property type="protein sequence ID" value="MDR7625481.1"/>
    <property type="molecule type" value="Genomic_DNA"/>
</dbReference>
<proteinExistence type="predicted"/>
<keyword evidence="3" id="KW-0762">Sugar transport</keyword>
<dbReference type="InterPro" id="IPR036095">
    <property type="entry name" value="PTS_EIIB-like_sf"/>
</dbReference>
<protein>
    <submittedName>
        <fullName evidence="3">PTS sugar transporter subunit IIB</fullName>
        <ecNumber evidence="3">2.7.1.-</ecNumber>
    </submittedName>
</protein>
<feature type="domain" description="PTS EIIB type-2" evidence="2">
    <location>
        <begin position="5"/>
        <end position="99"/>
    </location>
</feature>
<dbReference type="Gene3D" id="3.40.50.2300">
    <property type="match status" value="1"/>
</dbReference>
<evidence type="ECO:0000259" key="2">
    <source>
        <dbReference type="PROSITE" id="PS51099"/>
    </source>
</evidence>
<reference evidence="4" key="1">
    <citation type="submission" date="2023-07" db="EMBL/GenBank/DDBJ databases">
        <title>Lacticaseibacillus paracasei KCKM 0992.</title>
        <authorList>
            <person name="Kim T.W."/>
        </authorList>
    </citation>
    <scope>NUCLEOTIDE SEQUENCE [LARGE SCALE GENOMIC DNA]</scope>
    <source>
        <strain evidence="4">KCKM 0992</strain>
    </source>
</reference>
<evidence type="ECO:0000256" key="1">
    <source>
        <dbReference type="ARBA" id="ARBA00022679"/>
    </source>
</evidence>
<accession>A0ABD5D0B0</accession>
<comment type="caution">
    <text evidence="3">The sequence shown here is derived from an EMBL/GenBank/DDBJ whole genome shotgun (WGS) entry which is preliminary data.</text>
</comment>
<evidence type="ECO:0000313" key="4">
    <source>
        <dbReference type="Proteomes" id="UP001268544"/>
    </source>
</evidence>
<keyword evidence="1 3" id="KW-0808">Transferase</keyword>
<name>A0ABD5D0B0_LACPA</name>
<dbReference type="PROSITE" id="PS51099">
    <property type="entry name" value="PTS_EIIB_TYPE_2"/>
    <property type="match status" value="1"/>
</dbReference>
<keyword evidence="3" id="KW-0813">Transport</keyword>
<dbReference type="Proteomes" id="UP001268544">
    <property type="component" value="Unassembled WGS sequence"/>
</dbReference>
<dbReference type="RefSeq" id="WP_032773324.1">
    <property type="nucleotide sequence ID" value="NZ_CP133786.1"/>
</dbReference>
<organism evidence="3 4">
    <name type="scientific">Lacticaseibacillus paracasei</name>
    <name type="common">Lactobacillus paracasei</name>
    <dbReference type="NCBI Taxonomy" id="1597"/>
    <lineage>
        <taxon>Bacteria</taxon>
        <taxon>Bacillati</taxon>
        <taxon>Bacillota</taxon>
        <taxon>Bacilli</taxon>
        <taxon>Lactobacillales</taxon>
        <taxon>Lactobacillaceae</taxon>
        <taxon>Lacticaseibacillus</taxon>
    </lineage>
</organism>
<dbReference type="InterPro" id="IPR003501">
    <property type="entry name" value="PTS_EIIB_2/3"/>
</dbReference>
<dbReference type="GO" id="GO:0016740">
    <property type="term" value="F:transferase activity"/>
    <property type="evidence" value="ECO:0007669"/>
    <property type="project" value="UniProtKB-KW"/>
</dbReference>